<dbReference type="EMBL" id="BOVK01000007">
    <property type="protein sequence ID" value="GIQ67875.1"/>
    <property type="molecule type" value="Genomic_DNA"/>
</dbReference>
<dbReference type="SUPFAM" id="SSF51430">
    <property type="entry name" value="NAD(P)-linked oxidoreductase"/>
    <property type="match status" value="1"/>
</dbReference>
<gene>
    <name evidence="2" type="ORF">XYCOK13_06990</name>
</gene>
<dbReference type="PRINTS" id="PR00069">
    <property type="entry name" value="ALDKETRDTASE"/>
</dbReference>
<protein>
    <submittedName>
        <fullName evidence="2">Aldo/keto reductase</fullName>
    </submittedName>
</protein>
<dbReference type="RefSeq" id="WP_213410516.1">
    <property type="nucleotide sequence ID" value="NZ_BOVK01000007.1"/>
</dbReference>
<feature type="domain" description="NADP-dependent oxidoreductase" evidence="1">
    <location>
        <begin position="16"/>
        <end position="321"/>
    </location>
</feature>
<organism evidence="2 3">
    <name type="scientific">Xylanibacillus composti</name>
    <dbReference type="NCBI Taxonomy" id="1572762"/>
    <lineage>
        <taxon>Bacteria</taxon>
        <taxon>Bacillati</taxon>
        <taxon>Bacillota</taxon>
        <taxon>Bacilli</taxon>
        <taxon>Bacillales</taxon>
        <taxon>Paenibacillaceae</taxon>
        <taxon>Xylanibacillus</taxon>
    </lineage>
</organism>
<dbReference type="Pfam" id="PF00248">
    <property type="entry name" value="Aldo_ket_red"/>
    <property type="match status" value="1"/>
</dbReference>
<dbReference type="Proteomes" id="UP000677918">
    <property type="component" value="Unassembled WGS sequence"/>
</dbReference>
<comment type="caution">
    <text evidence="2">The sequence shown here is derived from an EMBL/GenBank/DDBJ whole genome shotgun (WGS) entry which is preliminary data.</text>
</comment>
<dbReference type="PANTHER" id="PTHR43312:SF1">
    <property type="entry name" value="NADP-DEPENDENT OXIDOREDUCTASE DOMAIN-CONTAINING PROTEIN"/>
    <property type="match status" value="1"/>
</dbReference>
<evidence type="ECO:0000313" key="2">
    <source>
        <dbReference type="EMBL" id="GIQ67875.1"/>
    </source>
</evidence>
<name>A0A8J4M0I9_9BACL</name>
<evidence type="ECO:0000313" key="3">
    <source>
        <dbReference type="Proteomes" id="UP000677918"/>
    </source>
</evidence>
<evidence type="ECO:0000259" key="1">
    <source>
        <dbReference type="Pfam" id="PF00248"/>
    </source>
</evidence>
<accession>A0A8J4M0I9</accession>
<keyword evidence="3" id="KW-1185">Reference proteome</keyword>
<dbReference type="InterPro" id="IPR020471">
    <property type="entry name" value="AKR"/>
</dbReference>
<reference evidence="2" key="1">
    <citation type="submission" date="2021-04" db="EMBL/GenBank/DDBJ databases">
        <title>Draft genome sequence of Xylanibacillus composti strain K13.</title>
        <authorList>
            <person name="Uke A."/>
            <person name="Chhe C."/>
            <person name="Baramee S."/>
            <person name="Kosugi A."/>
        </authorList>
    </citation>
    <scope>NUCLEOTIDE SEQUENCE</scope>
    <source>
        <strain evidence="2">K13</strain>
    </source>
</reference>
<dbReference type="AlphaFoldDB" id="A0A8J4M0I9"/>
<dbReference type="Gene3D" id="3.20.20.100">
    <property type="entry name" value="NADP-dependent oxidoreductase domain"/>
    <property type="match status" value="1"/>
</dbReference>
<sequence>MRYRELGKTGLKVSEISLGCWAIGGPSWRDGEPVGWSGNNDEESMAGLRKAIEMGINHLDTADVYGDGHSERLIGQLLKEVPRDRLIIASKVGWFKGTAPHAMHPLQIRHQLEQTLSNLGTDYVDLYYFHNANFGPNDCYLEEAAELLRQFKKEGKILHIGQSAYNYADFMRVLPVTQPDVLQFSYSALGSEYDQEETNLFRWADERNLGMVLFQPYQQGLMLDKFDPDNPPQFGEGDIRASNGRFTRENLLDIREKLKPIKERFGSDTQSLAGVAAQYALAQSKHACVIPGFKNARQVESNAKASETTLSAEDVAFVKKAMQG</sequence>
<dbReference type="PANTHER" id="PTHR43312">
    <property type="entry name" value="D-THREO-ALDOSE 1-DEHYDROGENASE"/>
    <property type="match status" value="1"/>
</dbReference>
<dbReference type="InterPro" id="IPR036812">
    <property type="entry name" value="NAD(P)_OxRdtase_dom_sf"/>
</dbReference>
<dbReference type="InterPro" id="IPR053135">
    <property type="entry name" value="AKR2_Oxidoreductase"/>
</dbReference>
<dbReference type="GO" id="GO:0016491">
    <property type="term" value="F:oxidoreductase activity"/>
    <property type="evidence" value="ECO:0007669"/>
    <property type="project" value="InterPro"/>
</dbReference>
<proteinExistence type="predicted"/>
<dbReference type="InterPro" id="IPR023210">
    <property type="entry name" value="NADP_OxRdtase_dom"/>
</dbReference>